<dbReference type="InterPro" id="IPR036291">
    <property type="entry name" value="NAD(P)-bd_dom_sf"/>
</dbReference>
<comment type="similarity">
    <text evidence="1 3">Belongs to the short-chain dehydrogenases/reductases (SDR) family.</text>
</comment>
<evidence type="ECO:0000256" key="3">
    <source>
        <dbReference type="RuleBase" id="RU000363"/>
    </source>
</evidence>
<dbReference type="Proteomes" id="UP000241890">
    <property type="component" value="Unassembled WGS sequence"/>
</dbReference>
<dbReference type="PANTHER" id="PTHR42901:SF1">
    <property type="entry name" value="ALCOHOL DEHYDROGENASE"/>
    <property type="match status" value="1"/>
</dbReference>
<dbReference type="InterPro" id="IPR002347">
    <property type="entry name" value="SDR_fam"/>
</dbReference>
<accession>A0A2R5GA43</accession>
<comment type="caution">
    <text evidence="4">The sequence shown here is derived from an EMBL/GenBank/DDBJ whole genome shotgun (WGS) entry which is preliminary data.</text>
</comment>
<dbReference type="OrthoDB" id="1933717at2759"/>
<dbReference type="Gene3D" id="3.40.50.720">
    <property type="entry name" value="NAD(P)-binding Rossmann-like Domain"/>
    <property type="match status" value="1"/>
</dbReference>
<dbReference type="PRINTS" id="PR00080">
    <property type="entry name" value="SDRFAMILY"/>
</dbReference>
<dbReference type="PANTHER" id="PTHR42901">
    <property type="entry name" value="ALCOHOL DEHYDROGENASE"/>
    <property type="match status" value="1"/>
</dbReference>
<evidence type="ECO:0000313" key="5">
    <source>
        <dbReference type="Proteomes" id="UP000241890"/>
    </source>
</evidence>
<evidence type="ECO:0000256" key="1">
    <source>
        <dbReference type="ARBA" id="ARBA00006484"/>
    </source>
</evidence>
<dbReference type="GO" id="GO:0016616">
    <property type="term" value="F:oxidoreductase activity, acting on the CH-OH group of donors, NAD or NADP as acceptor"/>
    <property type="evidence" value="ECO:0007669"/>
    <property type="project" value="UniProtKB-ARBA"/>
</dbReference>
<sequence length="272" mass="29196">MALEGQNVLITGASMGIGRAMAIRFAQEGAAQLFLVSRSEDKLRKVKEDIEAASNTKVSIVAVDIQKHGEVEKAVESIAADLEKDGKHLDVLVNNAGLAVGAPAIFPDLTSSQISTMIGTNISGMLSTTYAVLNQGGMKKRKHGTILNVTSVTGLEVPPFPGEAIYHTAKAAQEGFTNALRVELVDTSIKVLALRPGVVATHFHQQRVGYDAEAYNVFIEGYEPLVADDVAASAVFMLSQEERVCIKALDVVPTAQRSLACFDRDWTKRNEA</sequence>
<reference evidence="4 5" key="1">
    <citation type="submission" date="2017-12" db="EMBL/GenBank/DDBJ databases">
        <title>Sequencing, de novo assembly and annotation of complete genome of a new Thraustochytrid species, strain FCC1311.</title>
        <authorList>
            <person name="Sedici K."/>
            <person name="Godart F."/>
            <person name="Aiese Cigliano R."/>
            <person name="Sanseverino W."/>
            <person name="Barakat M."/>
            <person name="Ortet P."/>
            <person name="Marechal E."/>
            <person name="Cagnac O."/>
            <person name="Amato A."/>
        </authorList>
    </citation>
    <scope>NUCLEOTIDE SEQUENCE [LARGE SCALE GENOMIC DNA]</scope>
</reference>
<dbReference type="EMBL" id="BEYU01000037">
    <property type="protein sequence ID" value="GBG27890.1"/>
    <property type="molecule type" value="Genomic_DNA"/>
</dbReference>
<dbReference type="InParanoid" id="A0A2R5GA43"/>
<dbReference type="PRINTS" id="PR00081">
    <property type="entry name" value="GDHRDH"/>
</dbReference>
<evidence type="ECO:0000313" key="4">
    <source>
        <dbReference type="EMBL" id="GBG27890.1"/>
    </source>
</evidence>
<keyword evidence="2" id="KW-0560">Oxidoreductase</keyword>
<dbReference type="FunFam" id="3.40.50.720:FF:000047">
    <property type="entry name" value="NADP-dependent L-serine/L-allo-threonine dehydrogenase"/>
    <property type="match status" value="1"/>
</dbReference>
<organism evidence="4 5">
    <name type="scientific">Hondaea fermentalgiana</name>
    <dbReference type="NCBI Taxonomy" id="2315210"/>
    <lineage>
        <taxon>Eukaryota</taxon>
        <taxon>Sar</taxon>
        <taxon>Stramenopiles</taxon>
        <taxon>Bigyra</taxon>
        <taxon>Labyrinthulomycetes</taxon>
        <taxon>Thraustochytrida</taxon>
        <taxon>Thraustochytriidae</taxon>
        <taxon>Hondaea</taxon>
    </lineage>
</organism>
<gene>
    <name evidence="4" type="ORF">FCC1311_041132</name>
</gene>
<evidence type="ECO:0000256" key="2">
    <source>
        <dbReference type="ARBA" id="ARBA00023002"/>
    </source>
</evidence>
<name>A0A2R5GA43_9STRA</name>
<keyword evidence="5" id="KW-1185">Reference proteome</keyword>
<dbReference type="AlphaFoldDB" id="A0A2R5GA43"/>
<protein>
    <submittedName>
        <fullName evidence="4">NADP-dependent 3-hydroxy acid dehydrogenase</fullName>
    </submittedName>
</protein>
<proteinExistence type="inferred from homology"/>
<dbReference type="SUPFAM" id="SSF51735">
    <property type="entry name" value="NAD(P)-binding Rossmann-fold domains"/>
    <property type="match status" value="1"/>
</dbReference>
<dbReference type="Pfam" id="PF00106">
    <property type="entry name" value="adh_short"/>
    <property type="match status" value="1"/>
</dbReference>